<feature type="transmembrane region" description="Helical" evidence="4">
    <location>
        <begin position="6"/>
        <end position="24"/>
    </location>
</feature>
<dbReference type="AlphaFoldDB" id="A0A060I600"/>
<keyword evidence="2 4" id="KW-1133">Transmembrane helix</keyword>
<dbReference type="HOGENOM" id="CLU_186083_2_0_5"/>
<evidence type="ECO:0000256" key="1">
    <source>
        <dbReference type="ARBA" id="ARBA00022692"/>
    </source>
</evidence>
<keyword evidence="3 4" id="KW-0472">Membrane</keyword>
<dbReference type="PROSITE" id="PS51503">
    <property type="entry name" value="HIG1"/>
    <property type="match status" value="1"/>
</dbReference>
<dbReference type="Proteomes" id="UP000027180">
    <property type="component" value="Chromosome"/>
</dbReference>
<keyword evidence="1 4" id="KW-0812">Transmembrane</keyword>
<evidence type="ECO:0000313" key="6">
    <source>
        <dbReference type="EMBL" id="AIC29154.1"/>
    </source>
</evidence>
<reference evidence="6 7" key="1">
    <citation type="submission" date="2013-12" db="EMBL/GenBank/DDBJ databases">
        <title>Complete genome sequence of Rhizobium etli bv. mimosae IE4771.</title>
        <authorList>
            <person name="Bustos P."/>
            <person name="Santamaria R.I."/>
            <person name="Lozano L."/>
            <person name="Ormeno-Orrillo E."/>
            <person name="Rogel M.A."/>
            <person name="Romero D."/>
            <person name="Cevallos M.A."/>
            <person name="Martinez-Romero E."/>
            <person name="Gonzalez V."/>
        </authorList>
    </citation>
    <scope>NUCLEOTIDE SEQUENCE [LARGE SCALE GENOMIC DNA]</scope>
    <source>
        <strain evidence="6 7">IE4771</strain>
    </source>
</reference>
<dbReference type="EMBL" id="CP006986">
    <property type="protein sequence ID" value="AIC29154.1"/>
    <property type="molecule type" value="Genomic_DNA"/>
</dbReference>
<evidence type="ECO:0000256" key="2">
    <source>
        <dbReference type="ARBA" id="ARBA00022989"/>
    </source>
</evidence>
<dbReference type="Pfam" id="PF04588">
    <property type="entry name" value="HIG_1_N"/>
    <property type="match status" value="1"/>
</dbReference>
<evidence type="ECO:0000256" key="4">
    <source>
        <dbReference type="SAM" id="Phobius"/>
    </source>
</evidence>
<evidence type="ECO:0000313" key="7">
    <source>
        <dbReference type="Proteomes" id="UP000027180"/>
    </source>
</evidence>
<feature type="domain" description="HIG1" evidence="5">
    <location>
        <begin position="1"/>
        <end position="67"/>
    </location>
</feature>
<accession>A0A060I600</accession>
<feature type="transmembrane region" description="Helical" evidence="4">
    <location>
        <begin position="44"/>
        <end position="62"/>
    </location>
</feature>
<sequence>MSTVTYILAIIVMGIVALVLIRGLFNMMKGGDANLSNKLMQLRVLLQAVAVILIMVTLWLTGGGRPT</sequence>
<name>A0A060I600_RHIET</name>
<dbReference type="OrthoDB" id="7951376at2"/>
<dbReference type="KEGG" id="rei:IE4771_CH04103"/>
<evidence type="ECO:0000259" key="5">
    <source>
        <dbReference type="PROSITE" id="PS51503"/>
    </source>
</evidence>
<gene>
    <name evidence="6" type="ORF">IE4771_CH04103</name>
</gene>
<protein>
    <submittedName>
        <fullName evidence="6">Hypoxia induced domain-containing protein</fullName>
    </submittedName>
</protein>
<dbReference type="Gene3D" id="6.10.140.1320">
    <property type="match status" value="1"/>
</dbReference>
<dbReference type="RefSeq" id="WP_038691576.1">
    <property type="nucleotide sequence ID" value="NZ_CP006986.1"/>
</dbReference>
<organism evidence="6 7">
    <name type="scientific">Rhizobium etli bv. mimosae str. IE4771</name>
    <dbReference type="NCBI Taxonomy" id="1432050"/>
    <lineage>
        <taxon>Bacteria</taxon>
        <taxon>Pseudomonadati</taxon>
        <taxon>Pseudomonadota</taxon>
        <taxon>Alphaproteobacteria</taxon>
        <taxon>Hyphomicrobiales</taxon>
        <taxon>Rhizobiaceae</taxon>
        <taxon>Rhizobium/Agrobacterium group</taxon>
        <taxon>Rhizobium</taxon>
    </lineage>
</organism>
<proteinExistence type="predicted"/>
<dbReference type="InterPro" id="IPR007667">
    <property type="entry name" value="Hypoxia_induced_domain"/>
</dbReference>
<dbReference type="NCBIfam" id="NF033233">
    <property type="entry name" value="twin_helix"/>
    <property type="match status" value="1"/>
</dbReference>
<evidence type="ECO:0000256" key="3">
    <source>
        <dbReference type="ARBA" id="ARBA00023136"/>
    </source>
</evidence>